<proteinExistence type="predicted"/>
<feature type="transmembrane region" description="Helical" evidence="2">
    <location>
        <begin position="579"/>
        <end position="602"/>
    </location>
</feature>
<evidence type="ECO:0000313" key="4">
    <source>
        <dbReference type="Proteomes" id="UP001313282"/>
    </source>
</evidence>
<feature type="region of interest" description="Disordered" evidence="1">
    <location>
        <begin position="1"/>
        <end position="32"/>
    </location>
</feature>
<gene>
    <name evidence="3" type="ORF">TWF718_006582</name>
</gene>
<protein>
    <submittedName>
        <fullName evidence="3">Uncharacterized protein</fullName>
    </submittedName>
</protein>
<evidence type="ECO:0000256" key="2">
    <source>
        <dbReference type="SAM" id="Phobius"/>
    </source>
</evidence>
<dbReference type="EMBL" id="JAVHNR010000004">
    <property type="protein sequence ID" value="KAK6344624.1"/>
    <property type="molecule type" value="Genomic_DNA"/>
</dbReference>
<keyword evidence="2" id="KW-0812">Transmembrane</keyword>
<feature type="compositionally biased region" description="Polar residues" evidence="1">
    <location>
        <begin position="1"/>
        <end position="10"/>
    </location>
</feature>
<reference evidence="3 4" key="1">
    <citation type="submission" date="2019-10" db="EMBL/GenBank/DDBJ databases">
        <authorList>
            <person name="Palmer J.M."/>
        </authorList>
    </citation>
    <scope>NUCLEOTIDE SEQUENCE [LARGE SCALE GENOMIC DNA]</scope>
    <source>
        <strain evidence="3 4">TWF718</strain>
    </source>
</reference>
<feature type="transmembrane region" description="Helical" evidence="2">
    <location>
        <begin position="231"/>
        <end position="251"/>
    </location>
</feature>
<feature type="region of interest" description="Disordered" evidence="1">
    <location>
        <begin position="300"/>
        <end position="321"/>
    </location>
</feature>
<name>A0AAN8N1D2_9PEZI</name>
<feature type="compositionally biased region" description="Polar residues" evidence="1">
    <location>
        <begin position="300"/>
        <end position="317"/>
    </location>
</feature>
<keyword evidence="2" id="KW-0472">Membrane</keyword>
<comment type="caution">
    <text evidence="3">The sequence shown here is derived from an EMBL/GenBank/DDBJ whole genome shotgun (WGS) entry which is preliminary data.</text>
</comment>
<feature type="transmembrane region" description="Helical" evidence="2">
    <location>
        <begin position="623"/>
        <end position="644"/>
    </location>
</feature>
<evidence type="ECO:0000313" key="3">
    <source>
        <dbReference type="EMBL" id="KAK6344624.1"/>
    </source>
</evidence>
<dbReference type="InterPro" id="IPR039966">
    <property type="entry name" value="C553.12c"/>
</dbReference>
<feature type="transmembrane region" description="Helical" evidence="2">
    <location>
        <begin position="473"/>
        <end position="493"/>
    </location>
</feature>
<feature type="compositionally biased region" description="Low complexity" evidence="1">
    <location>
        <begin position="11"/>
        <end position="20"/>
    </location>
</feature>
<feature type="transmembrane region" description="Helical" evidence="2">
    <location>
        <begin position="190"/>
        <end position="210"/>
    </location>
</feature>
<sequence length="649" mass="73503">MPNFSTFTQGSESHSFHSSSRPLRQPRLKKQSSIGNLVNSISRATSAAYDSFVGSLTDDEGDEDLFVPSGASRRRSGIVGFVSDVGSILSPRRDVTERLVRYWWSRAIVLVVIPAGITVGWCAIPLPITVRAGTPSDTTFITSLIEGLLHMIWPEKHLHDESLGWSATTFANATDPGSESPGHGKALVEIHWWFFLLVYYGFYLLMGLFYMTSLFNLYNMNWWPARLGGPATYLLSWSLSVAAGIPIYYFFRPLAHLNITWILLTFLTMCSPAVISFMVLHAEDRHSSLRYHQPSAYINTSSSSHPNFANNPDTASSAIEDEEPTEGTSLLSYSHIFTRSRSSSNASADTYPPRHTIRSRISHQVRRRTRWIPYSYIRFLWFCAAILIGLVAFVLGELYAEIYLRTLPHNNKETVIYVYSWVGTILALDGITGWILSAQVQSYPLEFVFKLYFSLTYYTYIRTLYARLRSPSQFAILQLLSSSIALFLQPLYISRRFHSFLTSLGFSSITYSEHIKLTGRAFYLRGLSENVSMLAFLGWIVVLHYGPNRLVYPYLSFQSSKDGGGGNNNVNEDGYDFNLTFFASLVTWALEIISGWCVRRIFWFGWEFGVTGEGKRDFMDFEGLLVATVAVMCHGLMNMLMSIIRLKFS</sequence>
<feature type="transmembrane region" description="Helical" evidence="2">
    <location>
        <begin position="257"/>
        <end position="280"/>
    </location>
</feature>
<accession>A0AAN8N1D2</accession>
<dbReference type="PANTHER" id="PTHR40467">
    <property type="match status" value="1"/>
</dbReference>
<feature type="transmembrane region" description="Helical" evidence="2">
    <location>
        <begin position="416"/>
        <end position="436"/>
    </location>
</feature>
<feature type="transmembrane region" description="Helical" evidence="2">
    <location>
        <begin position="376"/>
        <end position="396"/>
    </location>
</feature>
<dbReference type="AlphaFoldDB" id="A0AAN8N1D2"/>
<evidence type="ECO:0000256" key="1">
    <source>
        <dbReference type="SAM" id="MobiDB-lite"/>
    </source>
</evidence>
<feature type="transmembrane region" description="Helical" evidence="2">
    <location>
        <begin position="443"/>
        <end position="461"/>
    </location>
</feature>
<keyword evidence="2" id="KW-1133">Transmembrane helix</keyword>
<dbReference type="PANTHER" id="PTHR40467:SF1">
    <property type="match status" value="1"/>
</dbReference>
<dbReference type="Proteomes" id="UP001313282">
    <property type="component" value="Unassembled WGS sequence"/>
</dbReference>
<feature type="transmembrane region" description="Helical" evidence="2">
    <location>
        <begin position="522"/>
        <end position="545"/>
    </location>
</feature>
<feature type="transmembrane region" description="Helical" evidence="2">
    <location>
        <begin position="107"/>
        <end position="128"/>
    </location>
</feature>
<keyword evidence="4" id="KW-1185">Reference proteome</keyword>
<organism evidence="3 4">
    <name type="scientific">Orbilia javanica</name>
    <dbReference type="NCBI Taxonomy" id="47235"/>
    <lineage>
        <taxon>Eukaryota</taxon>
        <taxon>Fungi</taxon>
        <taxon>Dikarya</taxon>
        <taxon>Ascomycota</taxon>
        <taxon>Pezizomycotina</taxon>
        <taxon>Orbiliomycetes</taxon>
        <taxon>Orbiliales</taxon>
        <taxon>Orbiliaceae</taxon>
        <taxon>Orbilia</taxon>
    </lineage>
</organism>